<protein>
    <submittedName>
        <fullName evidence="1">Uncharacterized protein</fullName>
    </submittedName>
</protein>
<evidence type="ECO:0000313" key="1">
    <source>
        <dbReference type="EMBL" id="KAJ8634630.1"/>
    </source>
</evidence>
<comment type="caution">
    <text evidence="1">The sequence shown here is derived from an EMBL/GenBank/DDBJ whole genome shotgun (WGS) entry which is preliminary data.</text>
</comment>
<keyword evidence="2" id="KW-1185">Reference proteome</keyword>
<evidence type="ECO:0000313" key="2">
    <source>
        <dbReference type="Proteomes" id="UP001234297"/>
    </source>
</evidence>
<organism evidence="1 2">
    <name type="scientific">Persea americana</name>
    <name type="common">Avocado</name>
    <dbReference type="NCBI Taxonomy" id="3435"/>
    <lineage>
        <taxon>Eukaryota</taxon>
        <taxon>Viridiplantae</taxon>
        <taxon>Streptophyta</taxon>
        <taxon>Embryophyta</taxon>
        <taxon>Tracheophyta</taxon>
        <taxon>Spermatophyta</taxon>
        <taxon>Magnoliopsida</taxon>
        <taxon>Magnoliidae</taxon>
        <taxon>Laurales</taxon>
        <taxon>Lauraceae</taxon>
        <taxon>Persea</taxon>
    </lineage>
</organism>
<gene>
    <name evidence="1" type="ORF">MRB53_008897</name>
</gene>
<sequence length="495" mass="54367">MPDHFFVGKKVEGRAGAICVKLIDATTGHVVASGARSSLTLDVVVLAGDFNNEDDDDWTWEHFKSKAEPSREGKGPLLEGDLQVPLKGGVGLLEDIKFTDISTCRPSGKFRLGVKVESGFFKGIRVREAKTDAFEVKHYKKDFKEKNVPRALDDDVCTLKGIGKNGPSHKSLNVVEIFKVKHFLWKLFLDPEGLRKIVGKTVSNKNWKTLQDHAKESVPSGKYHVYYADKTKNSGVVFKNMSELCGLIEDGEYHSTETLSDSQKESENTLKKRAGDNWKDIVEYVGPLPLEMNPSKRARSSQTDVVTGAPDSCPSDIDPASSTYVRPPVNPGLDIGAPVPCQSPSVPSGEASGNSMPDSDESIFAPMLVDDSIGLPSSTRLDLSERVDGNTALSFGSVDASWREVDLSHLPESPLDPSEQADGDNEFFMEGVDGLWREVDLSHLPESPLDPSRQDDEEFILDVDLGYVSREQLTDSIIQQLKDSVIHRLGALITH</sequence>
<dbReference type="Proteomes" id="UP001234297">
    <property type="component" value="Chromosome 3"/>
</dbReference>
<dbReference type="EMBL" id="CM056811">
    <property type="protein sequence ID" value="KAJ8634630.1"/>
    <property type="molecule type" value="Genomic_DNA"/>
</dbReference>
<reference evidence="1 2" key="1">
    <citation type="journal article" date="2022" name="Hortic Res">
        <title>A haplotype resolved chromosomal level avocado genome allows analysis of novel avocado genes.</title>
        <authorList>
            <person name="Nath O."/>
            <person name="Fletcher S.J."/>
            <person name="Hayward A."/>
            <person name="Shaw L.M."/>
            <person name="Masouleh A.K."/>
            <person name="Furtado A."/>
            <person name="Henry R.J."/>
            <person name="Mitter N."/>
        </authorList>
    </citation>
    <scope>NUCLEOTIDE SEQUENCE [LARGE SCALE GENOMIC DNA]</scope>
    <source>
        <strain evidence="2">cv. Hass</strain>
    </source>
</reference>
<name>A0ACC2LMM6_PERAE</name>
<proteinExistence type="predicted"/>
<accession>A0ACC2LMM6</accession>